<dbReference type="InterPro" id="IPR017853">
    <property type="entry name" value="GH"/>
</dbReference>
<dbReference type="Gene3D" id="3.10.50.10">
    <property type="match status" value="1"/>
</dbReference>
<protein>
    <submittedName>
        <fullName evidence="3">Glycoside hydrolase</fullName>
    </submittedName>
</protein>
<feature type="chain" id="PRO_5015691912" evidence="1">
    <location>
        <begin position="44"/>
        <end position="533"/>
    </location>
</feature>
<dbReference type="GO" id="GO:0008061">
    <property type="term" value="F:chitin binding"/>
    <property type="evidence" value="ECO:0007669"/>
    <property type="project" value="InterPro"/>
</dbReference>
<dbReference type="PANTHER" id="PTHR46066:SF2">
    <property type="entry name" value="CHITINASE DOMAIN-CONTAINING PROTEIN 1"/>
    <property type="match status" value="1"/>
</dbReference>
<dbReference type="Gene3D" id="1.10.101.10">
    <property type="entry name" value="PGBD-like superfamily/PGBD"/>
    <property type="match status" value="2"/>
</dbReference>
<dbReference type="Proteomes" id="UP000242705">
    <property type="component" value="Unassembled WGS sequence"/>
</dbReference>
<dbReference type="InterPro" id="IPR036365">
    <property type="entry name" value="PGBD-like_sf"/>
</dbReference>
<dbReference type="PROSITE" id="PS51910">
    <property type="entry name" value="GH18_2"/>
    <property type="match status" value="1"/>
</dbReference>
<dbReference type="AlphaFoldDB" id="A0A2T2WWT7"/>
<proteinExistence type="predicted"/>
<comment type="caution">
    <text evidence="3">The sequence shown here is derived from an EMBL/GenBank/DDBJ whole genome shotgun (WGS) entry which is preliminary data.</text>
</comment>
<dbReference type="Gene3D" id="3.20.20.80">
    <property type="entry name" value="Glycosidases"/>
    <property type="match status" value="1"/>
</dbReference>
<dbReference type="SUPFAM" id="SSF47090">
    <property type="entry name" value="PGBD-like"/>
    <property type="match status" value="2"/>
</dbReference>
<dbReference type="InterPro" id="IPR002477">
    <property type="entry name" value="Peptidoglycan-bd-like"/>
</dbReference>
<dbReference type="PANTHER" id="PTHR46066">
    <property type="entry name" value="CHITINASE DOMAIN-CONTAINING PROTEIN 1 FAMILY MEMBER"/>
    <property type="match status" value="1"/>
</dbReference>
<dbReference type="GO" id="GO:0016787">
    <property type="term" value="F:hydrolase activity"/>
    <property type="evidence" value="ECO:0007669"/>
    <property type="project" value="UniProtKB-KW"/>
</dbReference>
<reference evidence="3 4" key="1">
    <citation type="journal article" date="2014" name="BMC Genomics">
        <title>Comparison of environmental and isolate Sulfobacillus genomes reveals diverse carbon, sulfur, nitrogen, and hydrogen metabolisms.</title>
        <authorList>
            <person name="Justice N.B."/>
            <person name="Norman A."/>
            <person name="Brown C.T."/>
            <person name="Singh A."/>
            <person name="Thomas B.C."/>
            <person name="Banfield J.F."/>
        </authorList>
    </citation>
    <scope>NUCLEOTIDE SEQUENCE [LARGE SCALE GENOMIC DNA]</scope>
    <source>
        <strain evidence="3">AMDSBA5</strain>
    </source>
</reference>
<evidence type="ECO:0000256" key="1">
    <source>
        <dbReference type="SAM" id="SignalP"/>
    </source>
</evidence>
<dbReference type="GO" id="GO:0005975">
    <property type="term" value="P:carbohydrate metabolic process"/>
    <property type="evidence" value="ECO:0007669"/>
    <property type="project" value="InterPro"/>
</dbReference>
<dbReference type="SUPFAM" id="SSF51445">
    <property type="entry name" value="(Trans)glycosidases"/>
    <property type="match status" value="1"/>
</dbReference>
<dbReference type="InterPro" id="IPR029070">
    <property type="entry name" value="Chitinase_insertion_sf"/>
</dbReference>
<dbReference type="InterPro" id="IPR036366">
    <property type="entry name" value="PGBDSf"/>
</dbReference>
<dbReference type="Pfam" id="PF01471">
    <property type="entry name" value="PG_binding_1"/>
    <property type="match status" value="2"/>
</dbReference>
<accession>A0A2T2WWT7</accession>
<evidence type="ECO:0000313" key="3">
    <source>
        <dbReference type="EMBL" id="PSR26682.1"/>
    </source>
</evidence>
<dbReference type="Pfam" id="PF00704">
    <property type="entry name" value="Glyco_hydro_18"/>
    <property type="match status" value="1"/>
</dbReference>
<dbReference type="SMART" id="SM00636">
    <property type="entry name" value="Glyco_18"/>
    <property type="match status" value="1"/>
</dbReference>
<name>A0A2T2WWT7_SULTH</name>
<evidence type="ECO:0000313" key="4">
    <source>
        <dbReference type="Proteomes" id="UP000242705"/>
    </source>
</evidence>
<dbReference type="EMBL" id="PXYX01000020">
    <property type="protein sequence ID" value="PSR26682.1"/>
    <property type="molecule type" value="Genomic_DNA"/>
</dbReference>
<feature type="domain" description="GH18" evidence="2">
    <location>
        <begin position="225"/>
        <end position="533"/>
    </location>
</feature>
<organism evidence="3 4">
    <name type="scientific">Sulfobacillus thermosulfidooxidans</name>
    <dbReference type="NCBI Taxonomy" id="28034"/>
    <lineage>
        <taxon>Bacteria</taxon>
        <taxon>Bacillati</taxon>
        <taxon>Bacillota</taxon>
        <taxon>Clostridia</taxon>
        <taxon>Eubacteriales</taxon>
        <taxon>Clostridiales Family XVII. Incertae Sedis</taxon>
        <taxon>Sulfobacillus</taxon>
    </lineage>
</organism>
<gene>
    <name evidence="3" type="ORF">C7B47_10215</name>
</gene>
<dbReference type="InterPro" id="IPR011583">
    <property type="entry name" value="Chitinase_II/V-like_cat"/>
</dbReference>
<feature type="signal peptide" evidence="1">
    <location>
        <begin position="1"/>
        <end position="43"/>
    </location>
</feature>
<dbReference type="InterPro" id="IPR001223">
    <property type="entry name" value="Glyco_hydro18_cat"/>
</dbReference>
<dbReference type="PROSITE" id="PS51257">
    <property type="entry name" value="PROKAR_LIPOPROTEIN"/>
    <property type="match status" value="1"/>
</dbReference>
<evidence type="ECO:0000259" key="2">
    <source>
        <dbReference type="PROSITE" id="PS51910"/>
    </source>
</evidence>
<keyword evidence="3" id="KW-0378">Hydrolase</keyword>
<keyword evidence="1" id="KW-0732">Signal</keyword>
<sequence length="533" mass="58803">MLSKDTKSRKIWHFGGNGMKIFPFVATLSTACSLLLLSSPARAASQNPSFLQQGSVGWSVSVLQQELQDLGYNPGPSRGYFNAQTTFALEEFQSQAHLQADGILGPLTHRALIRALKRHYDDIQAPLGQTDLTYGDYGPGVVTLQGDLSQLGYNPGPADGVFNRQTGQAVMAFQSHEGLVVDEIVGPKTYQALCHALGYSSGSNASGSVAPAPVPSPSSQVSSSPWVLGYYTQYTQASTSSQNSLAQHLHTISAIAPLWYTYRANGELIKHGYHRAWVRAYAREHHIALYPVVTNAYGNDRILTNQTLRQQIVNQLAEMAREDGYQGYNIDFEGLNYWDEGPLTAFVKALSEKLTPLGKTVTIAVIPRTAQDPYNRAYNYQALAPYVSKIVLMTYDYHDIGSAPGPVAPINWVNQAIQYAITRVNPEKIVLGLAVYGYNWASNGQTVEIHANQARSLAAQYGVPIKWNPLSDEPEFTYQSQGMTHTVYFENGYSDAFKLQLVKQYHLGGVAIWRLGDEDPHLWTVLSRMGFSH</sequence>